<feature type="transmembrane region" description="Helical" evidence="2">
    <location>
        <begin position="62"/>
        <end position="82"/>
    </location>
</feature>
<accession>A0A9W4UC05</accession>
<reference evidence="3" key="1">
    <citation type="submission" date="2023-01" db="EMBL/GenBank/DDBJ databases">
        <authorList>
            <person name="Van Ghelder C."/>
            <person name="Rancurel C."/>
        </authorList>
    </citation>
    <scope>NUCLEOTIDE SEQUENCE</scope>
    <source>
        <strain evidence="3">CNCM I-4278</strain>
    </source>
</reference>
<feature type="transmembrane region" description="Helical" evidence="2">
    <location>
        <begin position="94"/>
        <end position="118"/>
    </location>
</feature>
<feature type="transmembrane region" description="Helical" evidence="2">
    <location>
        <begin position="36"/>
        <end position="55"/>
    </location>
</feature>
<comment type="caution">
    <text evidence="3">The sequence shown here is derived from an EMBL/GenBank/DDBJ whole genome shotgun (WGS) entry which is preliminary data.</text>
</comment>
<proteinExistence type="predicted"/>
<feature type="region of interest" description="Disordered" evidence="1">
    <location>
        <begin position="227"/>
        <end position="277"/>
    </location>
</feature>
<dbReference type="Proteomes" id="UP001152607">
    <property type="component" value="Unassembled WGS sequence"/>
</dbReference>
<organism evidence="3 4">
    <name type="scientific">Periconia digitata</name>
    <dbReference type="NCBI Taxonomy" id="1303443"/>
    <lineage>
        <taxon>Eukaryota</taxon>
        <taxon>Fungi</taxon>
        <taxon>Dikarya</taxon>
        <taxon>Ascomycota</taxon>
        <taxon>Pezizomycotina</taxon>
        <taxon>Dothideomycetes</taxon>
        <taxon>Pleosporomycetidae</taxon>
        <taxon>Pleosporales</taxon>
        <taxon>Massarineae</taxon>
        <taxon>Periconiaceae</taxon>
        <taxon>Periconia</taxon>
    </lineage>
</organism>
<evidence type="ECO:0000256" key="2">
    <source>
        <dbReference type="SAM" id="Phobius"/>
    </source>
</evidence>
<name>A0A9W4UC05_9PLEO</name>
<feature type="transmembrane region" description="Helical" evidence="2">
    <location>
        <begin position="476"/>
        <end position="495"/>
    </location>
</feature>
<keyword evidence="4" id="KW-1185">Reference proteome</keyword>
<keyword evidence="2" id="KW-0812">Transmembrane</keyword>
<dbReference type="OrthoDB" id="3945378at2759"/>
<feature type="transmembrane region" description="Helical" evidence="2">
    <location>
        <begin position="177"/>
        <end position="198"/>
    </location>
</feature>
<sequence>MYLPPPSPPPESILHTPRSMPQTCSFEGNPDIYGPGIRVGIYCQTIAVWFANYFLSSQVLPLRDTVTVFTIAVLISLLMIAADPTSVYAVEAFLMLQILTWGCLIGVVGKSAFTWAYWGARTAVRHSVNQFIDVLAWSLQIWFWWGGMDRMKKMENGCVTWMMYIWKVDLFGWARKVMMVVTLLALVSRLYWCAYHLLESWIAWEMEKSGTRRKFVDAVKRWEEMLEKEDESTNASTQTSINPGEPTVETEGENGRPAAHETCSENPRSPCPRTESLPTLDREATLVQRSNPPATLPVPNTNHSSPVEGTSQTSPISNTSGTALQNSPQTSQSTEDLAILQQVRQSELYIEACISACPFRTDKPLTPGIFLRSLFYSPRPPLPNVSAKPPYTPPPSWISCFLQEHRRVLTFDVPRHTWIFYTYLRTSMTLNPLTAPFQLYASLTYIKPLPSWHIIALASNLLVLSPSRPKKVSPWLAWYFTFQDLLVHVLVILQVELTLRWNGVTGLMGLRSVGQLIPCVIGVTGLVLVASRWVSKWWSRKDMSNEKEHLSLEMVPRRRQDLEADSSKRIVEGYRRWKESLG</sequence>
<feature type="compositionally biased region" description="Polar residues" evidence="1">
    <location>
        <begin position="233"/>
        <end position="242"/>
    </location>
</feature>
<keyword evidence="2" id="KW-0472">Membrane</keyword>
<evidence type="ECO:0000313" key="3">
    <source>
        <dbReference type="EMBL" id="CAI6332206.1"/>
    </source>
</evidence>
<gene>
    <name evidence="3" type="ORF">PDIGIT_LOCUS5237</name>
</gene>
<feature type="transmembrane region" description="Helical" evidence="2">
    <location>
        <begin position="515"/>
        <end position="534"/>
    </location>
</feature>
<feature type="region of interest" description="Disordered" evidence="1">
    <location>
        <begin position="290"/>
        <end position="333"/>
    </location>
</feature>
<evidence type="ECO:0000256" key="1">
    <source>
        <dbReference type="SAM" id="MobiDB-lite"/>
    </source>
</evidence>
<keyword evidence="2" id="KW-1133">Transmembrane helix</keyword>
<feature type="transmembrane region" description="Helical" evidence="2">
    <location>
        <begin position="130"/>
        <end position="147"/>
    </location>
</feature>
<dbReference type="EMBL" id="CAOQHR010000003">
    <property type="protein sequence ID" value="CAI6332206.1"/>
    <property type="molecule type" value="Genomic_DNA"/>
</dbReference>
<evidence type="ECO:0000313" key="4">
    <source>
        <dbReference type="Proteomes" id="UP001152607"/>
    </source>
</evidence>
<dbReference type="AlphaFoldDB" id="A0A9W4UC05"/>
<protein>
    <submittedName>
        <fullName evidence="3">Uncharacterized protein</fullName>
    </submittedName>
</protein>